<dbReference type="PROSITE" id="PS01148">
    <property type="entry name" value="UPF0033"/>
    <property type="match status" value="1"/>
</dbReference>
<reference evidence="3 4" key="1">
    <citation type="journal article" date="2010" name="Stand. Genomic Sci.">
        <title>Complete genome sequence of Denitrovibrio acetiphilus type strain (N2460).</title>
        <authorList>
            <person name="Kiss H."/>
            <person name="Lang E."/>
            <person name="Lapidus A."/>
            <person name="Copeland A."/>
            <person name="Nolan M."/>
            <person name="Glavina Del Rio T."/>
            <person name="Chen F."/>
            <person name="Lucas S."/>
            <person name="Tice H."/>
            <person name="Cheng J.F."/>
            <person name="Han C."/>
            <person name="Goodwin L."/>
            <person name="Pitluck S."/>
            <person name="Liolios K."/>
            <person name="Pati A."/>
            <person name="Ivanova N."/>
            <person name="Mavromatis K."/>
            <person name="Chen A."/>
            <person name="Palaniappan K."/>
            <person name="Land M."/>
            <person name="Hauser L."/>
            <person name="Chang Y.J."/>
            <person name="Jeffries C.D."/>
            <person name="Detter J.C."/>
            <person name="Brettin T."/>
            <person name="Spring S."/>
            <person name="Rohde M."/>
            <person name="Goker M."/>
            <person name="Woyke T."/>
            <person name="Bristow J."/>
            <person name="Eisen J.A."/>
            <person name="Markowitz V."/>
            <person name="Hugenholtz P."/>
            <person name="Kyrpides N.C."/>
            <person name="Klenk H.P."/>
        </authorList>
    </citation>
    <scope>NUCLEOTIDE SEQUENCE [LARGE SCALE GENOMIC DNA]</scope>
    <source>
        <strain evidence="4">DSM 12809 / NBRC 114555 / N2460</strain>
    </source>
</reference>
<accession>D4H3D9</accession>
<dbReference type="InterPro" id="IPR019870">
    <property type="entry name" value="Se_metab_YedF"/>
</dbReference>
<dbReference type="Proteomes" id="UP000002012">
    <property type="component" value="Chromosome"/>
</dbReference>
<name>D4H3D9_DENA2</name>
<dbReference type="eggNOG" id="COG0425">
    <property type="taxonomic scope" value="Bacteria"/>
</dbReference>
<dbReference type="InParanoid" id="D4H3D9"/>
<dbReference type="STRING" id="522772.Dacet_0424"/>
<dbReference type="PANTHER" id="PTHR33279">
    <property type="entry name" value="SULFUR CARRIER PROTEIN YEDF-RELATED"/>
    <property type="match status" value="1"/>
</dbReference>
<dbReference type="PaxDb" id="522772-Dacet_0424"/>
<dbReference type="InterPro" id="IPR036868">
    <property type="entry name" value="TusA-like_sf"/>
</dbReference>
<dbReference type="InterPro" id="IPR001455">
    <property type="entry name" value="TusA-like"/>
</dbReference>
<organism evidence="3 4">
    <name type="scientific">Denitrovibrio acetiphilus (strain DSM 12809 / NBRC 114555 / N2460)</name>
    <dbReference type="NCBI Taxonomy" id="522772"/>
    <lineage>
        <taxon>Bacteria</taxon>
        <taxon>Pseudomonadati</taxon>
        <taxon>Deferribacterota</taxon>
        <taxon>Deferribacteres</taxon>
        <taxon>Deferribacterales</taxon>
        <taxon>Geovibrionaceae</taxon>
        <taxon>Denitrovibrio</taxon>
    </lineage>
</organism>
<protein>
    <submittedName>
        <fullName evidence="3">Selenium metabolism protein YedF</fullName>
    </submittedName>
</protein>
<dbReference type="SUPFAM" id="SSF75169">
    <property type="entry name" value="DsrEFH-like"/>
    <property type="match status" value="1"/>
</dbReference>
<dbReference type="Gene3D" id="3.30.110.40">
    <property type="entry name" value="TusA-like domain"/>
    <property type="match status" value="1"/>
</dbReference>
<dbReference type="AlphaFoldDB" id="D4H3D9"/>
<feature type="domain" description="UPF0033" evidence="2">
    <location>
        <begin position="3"/>
        <end position="27"/>
    </location>
</feature>
<dbReference type="NCBIfam" id="TIGR03527">
    <property type="entry name" value="selenium_YedF"/>
    <property type="match status" value="1"/>
</dbReference>
<dbReference type="SUPFAM" id="SSF64307">
    <property type="entry name" value="SirA-like"/>
    <property type="match status" value="1"/>
</dbReference>
<evidence type="ECO:0000313" key="3">
    <source>
        <dbReference type="EMBL" id="ADD67223.1"/>
    </source>
</evidence>
<evidence type="ECO:0000313" key="4">
    <source>
        <dbReference type="Proteomes" id="UP000002012"/>
    </source>
</evidence>
<comment type="similarity">
    <text evidence="1">Belongs to the sulfur carrier protein TusA family.</text>
</comment>
<dbReference type="RefSeq" id="WP_013009767.1">
    <property type="nucleotide sequence ID" value="NC_013943.1"/>
</dbReference>
<dbReference type="KEGG" id="dap:Dacet_0424"/>
<evidence type="ECO:0000259" key="2">
    <source>
        <dbReference type="PROSITE" id="PS01148"/>
    </source>
</evidence>
<keyword evidence="4" id="KW-1185">Reference proteome</keyword>
<dbReference type="InterPro" id="IPR027396">
    <property type="entry name" value="DsrEFH-like"/>
</dbReference>
<dbReference type="HOGENOM" id="CLU_097491_0_0_0"/>
<evidence type="ECO:0000256" key="1">
    <source>
        <dbReference type="ARBA" id="ARBA00008984"/>
    </source>
</evidence>
<dbReference type="Pfam" id="PF01206">
    <property type="entry name" value="TusA"/>
    <property type="match status" value="1"/>
</dbReference>
<dbReference type="InterPro" id="IPR003787">
    <property type="entry name" value="Sulphur_relay_DsrE/F-like"/>
</dbReference>
<proteinExistence type="inferred from homology"/>
<dbReference type="Gene3D" id="3.40.1260.10">
    <property type="entry name" value="DsrEFH-like"/>
    <property type="match status" value="1"/>
</dbReference>
<dbReference type="Pfam" id="PF02635">
    <property type="entry name" value="DsrE"/>
    <property type="match status" value="1"/>
</dbReference>
<dbReference type="OrthoDB" id="9801500at2"/>
<gene>
    <name evidence="3" type="ordered locus">Dacet_0424</name>
</gene>
<dbReference type="PANTHER" id="PTHR33279:SF6">
    <property type="entry name" value="SULFUR CARRIER PROTEIN YEDF-RELATED"/>
    <property type="match status" value="1"/>
</dbReference>
<dbReference type="EMBL" id="CP001968">
    <property type="protein sequence ID" value="ADD67223.1"/>
    <property type="molecule type" value="Genomic_DNA"/>
</dbReference>
<sequence length="193" mass="20925">MEIDARGLACPQPVLMIKAELEKIEEGVVTILVDNKGSSINVKNFCEANGHTVSVDETDGYYKISAAKGYDCAIAEETEADTDTNIVVFITGETLGDDKELGAMLMKGFIGNLKNMDILPKTVIFVNNSVKLLTFNEDVIASVRGLVDSGVEILACGMCLEFYGITDKLAIGRISDAYTVADKLFKSDKLIRL</sequence>